<evidence type="ECO:0000313" key="4">
    <source>
        <dbReference type="Proteomes" id="UP001305521"/>
    </source>
</evidence>
<dbReference type="Pfam" id="PF03401">
    <property type="entry name" value="TctC"/>
    <property type="match status" value="1"/>
</dbReference>
<dbReference type="RefSeq" id="WP_318651024.1">
    <property type="nucleotide sequence ID" value="NZ_CP137852.1"/>
</dbReference>
<evidence type="ECO:0000256" key="2">
    <source>
        <dbReference type="SAM" id="SignalP"/>
    </source>
</evidence>
<dbReference type="Proteomes" id="UP001305521">
    <property type="component" value="Chromosome"/>
</dbReference>
<proteinExistence type="inferred from homology"/>
<dbReference type="Gene3D" id="3.40.190.10">
    <property type="entry name" value="Periplasmic binding protein-like II"/>
    <property type="match status" value="1"/>
</dbReference>
<sequence>MIARRTALGLVLATPALAQDAWPRRPLRLVIPYSPGGSTDTVARLMAERLSRALGQPVVAENRPGLAGSIGVDAVAKSAPDGHTLVVATTNQAINETQQLRRPFRLMNDLAPVAMMDSFPFALAVTNSLPVRSVAELVAYAKAHPGALNYASSGTGAALHLTMERLRSQAGIEMQHVPYRNYAEGRTALIAGQIQLLFDATFTLAPLIQGGQIRGIATTGLQRAAMLPDLPTLAESWPGFQAALWNGILAPAGTPEPVLDRLNREVNAILAEPEVIAAHDRLGAVTLPMTRAAFRDFLLAEIALNAQILRAAGVQPE</sequence>
<organism evidence="3 4">
    <name type="scientific">Sediminicoccus rosea</name>
    <dbReference type="NCBI Taxonomy" id="1225128"/>
    <lineage>
        <taxon>Bacteria</taxon>
        <taxon>Pseudomonadati</taxon>
        <taxon>Pseudomonadota</taxon>
        <taxon>Alphaproteobacteria</taxon>
        <taxon>Acetobacterales</taxon>
        <taxon>Roseomonadaceae</taxon>
        <taxon>Sediminicoccus</taxon>
    </lineage>
</organism>
<comment type="similarity">
    <text evidence="1">Belongs to the UPF0065 (bug) family.</text>
</comment>
<evidence type="ECO:0000256" key="1">
    <source>
        <dbReference type="ARBA" id="ARBA00006987"/>
    </source>
</evidence>
<name>A0ABZ0PNM7_9PROT</name>
<reference evidence="3 4" key="1">
    <citation type="submission" date="2023-11" db="EMBL/GenBank/DDBJ databases">
        <title>Arctic aerobic anoxygenic photoheterotroph Sediminicoccus rosea KRV36 adapts its photosynthesis to long days of polar summer.</title>
        <authorList>
            <person name="Tomasch J."/>
            <person name="Kopejtka K."/>
            <person name="Bily T."/>
            <person name="Gardiner A.T."/>
            <person name="Gardian Z."/>
            <person name="Shivaramu S."/>
            <person name="Koblizek M."/>
            <person name="Engelhardt F."/>
            <person name="Kaftan D."/>
        </authorList>
    </citation>
    <scope>NUCLEOTIDE SEQUENCE [LARGE SCALE GENOMIC DNA]</scope>
    <source>
        <strain evidence="3 4">R-30</strain>
    </source>
</reference>
<dbReference type="InterPro" id="IPR005064">
    <property type="entry name" value="BUG"/>
</dbReference>
<dbReference type="EMBL" id="CP137852">
    <property type="protein sequence ID" value="WPB87067.1"/>
    <property type="molecule type" value="Genomic_DNA"/>
</dbReference>
<dbReference type="CDD" id="cd13578">
    <property type="entry name" value="PBP2_Bug27"/>
    <property type="match status" value="1"/>
</dbReference>
<dbReference type="PANTHER" id="PTHR42928:SF5">
    <property type="entry name" value="BLR1237 PROTEIN"/>
    <property type="match status" value="1"/>
</dbReference>
<evidence type="ECO:0000313" key="3">
    <source>
        <dbReference type="EMBL" id="WPB87067.1"/>
    </source>
</evidence>
<feature type="chain" id="PRO_5046684547" evidence="2">
    <location>
        <begin position="19"/>
        <end position="317"/>
    </location>
</feature>
<keyword evidence="2" id="KW-0732">Signal</keyword>
<keyword evidence="4" id="KW-1185">Reference proteome</keyword>
<dbReference type="PANTHER" id="PTHR42928">
    <property type="entry name" value="TRICARBOXYLATE-BINDING PROTEIN"/>
    <property type="match status" value="1"/>
</dbReference>
<gene>
    <name evidence="3" type="ORF">R9Z33_09365</name>
</gene>
<dbReference type="PIRSF" id="PIRSF017082">
    <property type="entry name" value="YflP"/>
    <property type="match status" value="1"/>
</dbReference>
<dbReference type="InterPro" id="IPR042100">
    <property type="entry name" value="Bug_dom1"/>
</dbReference>
<accession>A0ABZ0PNM7</accession>
<feature type="signal peptide" evidence="2">
    <location>
        <begin position="1"/>
        <end position="18"/>
    </location>
</feature>
<protein>
    <submittedName>
        <fullName evidence="3">Tripartite tricarboxylate transporter substrate binding protein</fullName>
    </submittedName>
</protein>
<dbReference type="Gene3D" id="3.40.190.150">
    <property type="entry name" value="Bordetella uptake gene, domain 1"/>
    <property type="match status" value="1"/>
</dbReference>
<dbReference type="SUPFAM" id="SSF53850">
    <property type="entry name" value="Periplasmic binding protein-like II"/>
    <property type="match status" value="1"/>
</dbReference>